<evidence type="ECO:0008006" key="3">
    <source>
        <dbReference type="Google" id="ProtNLM"/>
    </source>
</evidence>
<dbReference type="InterPro" id="IPR016181">
    <property type="entry name" value="Acyl_CoA_acyltransferase"/>
</dbReference>
<keyword evidence="2" id="KW-1185">Reference proteome</keyword>
<gene>
    <name evidence="1" type="ORF">G3O08_14025</name>
</gene>
<dbReference type="AlphaFoldDB" id="A0A7K3WUN9"/>
<dbReference type="Gene3D" id="3.40.630.30">
    <property type="match status" value="1"/>
</dbReference>
<evidence type="ECO:0000313" key="2">
    <source>
        <dbReference type="Proteomes" id="UP000486602"/>
    </source>
</evidence>
<protein>
    <recommendedName>
        <fullName evidence="3">GNAT family N-acetyltransferase</fullName>
    </recommendedName>
</protein>
<name>A0A7K3WUN9_9FLAO</name>
<dbReference type="RefSeq" id="WP_163286016.1">
    <property type="nucleotide sequence ID" value="NZ_JAAGVY010000029.1"/>
</dbReference>
<dbReference type="Proteomes" id="UP000486602">
    <property type="component" value="Unassembled WGS sequence"/>
</dbReference>
<reference evidence="1 2" key="1">
    <citation type="submission" date="2020-02" db="EMBL/GenBank/DDBJ databases">
        <title>Out from the shadows clarifying the taxonomy of the family Cryomorphaceae and related taxa by utilizing the GTDB taxonomic framework.</title>
        <authorList>
            <person name="Bowman J.P."/>
        </authorList>
    </citation>
    <scope>NUCLEOTIDE SEQUENCE [LARGE SCALE GENOMIC DNA]</scope>
    <source>
        <strain evidence="1 2">QSSC 1-22</strain>
    </source>
</reference>
<dbReference type="EMBL" id="JAAGVY010000029">
    <property type="protein sequence ID" value="NEN24622.1"/>
    <property type="molecule type" value="Genomic_DNA"/>
</dbReference>
<organism evidence="1 2">
    <name type="scientific">Cryomorpha ignava</name>
    <dbReference type="NCBI Taxonomy" id="101383"/>
    <lineage>
        <taxon>Bacteria</taxon>
        <taxon>Pseudomonadati</taxon>
        <taxon>Bacteroidota</taxon>
        <taxon>Flavobacteriia</taxon>
        <taxon>Flavobacteriales</taxon>
        <taxon>Cryomorphaceae</taxon>
        <taxon>Cryomorpha</taxon>
    </lineage>
</organism>
<comment type="caution">
    <text evidence="1">The sequence shown here is derived from an EMBL/GenBank/DDBJ whole genome shotgun (WGS) entry which is preliminary data.</text>
</comment>
<evidence type="ECO:0000313" key="1">
    <source>
        <dbReference type="EMBL" id="NEN24622.1"/>
    </source>
</evidence>
<accession>A0A7K3WUN9</accession>
<dbReference type="SUPFAM" id="SSF55729">
    <property type="entry name" value="Acyl-CoA N-acyltransferases (Nat)"/>
    <property type="match status" value="1"/>
</dbReference>
<proteinExistence type="predicted"/>
<sequence length="311" mass="35550">MFRILNHSEIDFNAWDNCVSKADNASLYGKSWYLNILAGNWKGIVKGDYEAVFPLIFRKKYGMNYICQPMGVPTVAWYRAGKAYENDYAPILQLVSENFDMADINLLCGEREILNQCFAGECMSTAKKQCLDMRDQCFDRLIQGFSRGHKYSIRKALRHAIDIKQGFDADVFWSVAFASDSYRQHCGYADNLEPMKALISWGLKNQSGQIWLAYNKMEPISAGFLMEADGVLYFLYLFTSASGLQLCANHLMTREIIRVNHQKIRTFDFGGSNIPSIRFFNLGFGAKDEPVVEIRSGRLRPIVHKLKQLGF</sequence>